<reference evidence="6 7" key="1">
    <citation type="submission" date="2015-01" db="EMBL/GenBank/DDBJ databases">
        <title>Genome Sequence of Magnetospirillum magnetotacticum Strain MS-1.</title>
        <authorList>
            <person name="Marinov G.K."/>
            <person name="Smalley M.D."/>
            <person name="DeSalvo G."/>
        </authorList>
    </citation>
    <scope>NUCLEOTIDE SEQUENCE [LARGE SCALE GENOMIC DNA]</scope>
    <source>
        <strain evidence="6 7">MS-1</strain>
    </source>
</reference>
<protein>
    <submittedName>
        <fullName evidence="6">cAMP-binding protein</fullName>
    </submittedName>
</protein>
<sequence>MRAHGGTEGHNLRPEDLAALARLPLFSDLSPAILAEITTDSAVIRYARNDIIFRQGDAADALRVVLDGQVGLTGTVADGGETMVEILKSGEMFIAAAVLTEKPFLMSAVALQPSRILTLPGERFRRNVREKSDLAYIMLTSLSRHFRTLVREVKDLKLKSAAQRLALYLIGLTARREGSTIVRLPHSKSVIAARVGVRPETLSRAFGHLKSQGVVVDGNAVSIADIPALRAYCHEGEEII</sequence>
<evidence type="ECO:0000256" key="3">
    <source>
        <dbReference type="ARBA" id="ARBA00023163"/>
    </source>
</evidence>
<dbReference type="GO" id="GO:0003700">
    <property type="term" value="F:DNA-binding transcription factor activity"/>
    <property type="evidence" value="ECO:0007669"/>
    <property type="project" value="TreeGrafter"/>
</dbReference>
<name>A0A0C2YTE7_PARME</name>
<dbReference type="Pfam" id="PF13545">
    <property type="entry name" value="HTH_Crp_2"/>
    <property type="match status" value="1"/>
</dbReference>
<keyword evidence="3" id="KW-0804">Transcription</keyword>
<proteinExistence type="predicted"/>
<evidence type="ECO:0000259" key="5">
    <source>
        <dbReference type="PROSITE" id="PS51063"/>
    </source>
</evidence>
<accession>A0A0C2YTE7</accession>
<dbReference type="InterPro" id="IPR050397">
    <property type="entry name" value="Env_Response_Regulators"/>
</dbReference>
<dbReference type="InterPro" id="IPR014710">
    <property type="entry name" value="RmlC-like_jellyroll"/>
</dbReference>
<evidence type="ECO:0000256" key="2">
    <source>
        <dbReference type="ARBA" id="ARBA00023125"/>
    </source>
</evidence>
<keyword evidence="2" id="KW-0238">DNA-binding</keyword>
<dbReference type="SUPFAM" id="SSF51206">
    <property type="entry name" value="cAMP-binding domain-like"/>
    <property type="match status" value="1"/>
</dbReference>
<dbReference type="Proteomes" id="UP000031971">
    <property type="component" value="Unassembled WGS sequence"/>
</dbReference>
<dbReference type="InterPro" id="IPR012318">
    <property type="entry name" value="HTH_CRP"/>
</dbReference>
<organism evidence="6 7">
    <name type="scientific">Paramagnetospirillum magnetotacticum MS-1</name>
    <dbReference type="NCBI Taxonomy" id="272627"/>
    <lineage>
        <taxon>Bacteria</taxon>
        <taxon>Pseudomonadati</taxon>
        <taxon>Pseudomonadota</taxon>
        <taxon>Alphaproteobacteria</taxon>
        <taxon>Rhodospirillales</taxon>
        <taxon>Magnetospirillaceae</taxon>
        <taxon>Paramagnetospirillum</taxon>
    </lineage>
</organism>
<gene>
    <name evidence="6" type="ORF">CCC_03711</name>
</gene>
<dbReference type="SMART" id="SM00100">
    <property type="entry name" value="cNMP"/>
    <property type="match status" value="1"/>
</dbReference>
<evidence type="ECO:0000256" key="1">
    <source>
        <dbReference type="ARBA" id="ARBA00023015"/>
    </source>
</evidence>
<evidence type="ECO:0000259" key="4">
    <source>
        <dbReference type="PROSITE" id="PS50042"/>
    </source>
</evidence>
<dbReference type="SUPFAM" id="SSF46785">
    <property type="entry name" value="Winged helix' DNA-binding domain"/>
    <property type="match status" value="1"/>
</dbReference>
<dbReference type="SMART" id="SM00419">
    <property type="entry name" value="HTH_CRP"/>
    <property type="match status" value="1"/>
</dbReference>
<comment type="caution">
    <text evidence="6">The sequence shown here is derived from an EMBL/GenBank/DDBJ whole genome shotgun (WGS) entry which is preliminary data.</text>
</comment>
<dbReference type="PROSITE" id="PS51063">
    <property type="entry name" value="HTH_CRP_2"/>
    <property type="match status" value="1"/>
</dbReference>
<keyword evidence="1" id="KW-0805">Transcription regulation</keyword>
<dbReference type="EMBL" id="JXSL01000028">
    <property type="protein sequence ID" value="KIL98428.1"/>
    <property type="molecule type" value="Genomic_DNA"/>
</dbReference>
<dbReference type="InterPro" id="IPR036388">
    <property type="entry name" value="WH-like_DNA-bd_sf"/>
</dbReference>
<evidence type="ECO:0000313" key="6">
    <source>
        <dbReference type="EMBL" id="KIL98428.1"/>
    </source>
</evidence>
<dbReference type="PANTHER" id="PTHR24567">
    <property type="entry name" value="CRP FAMILY TRANSCRIPTIONAL REGULATORY PROTEIN"/>
    <property type="match status" value="1"/>
</dbReference>
<keyword evidence="7" id="KW-1185">Reference proteome</keyword>
<dbReference type="InterPro" id="IPR000595">
    <property type="entry name" value="cNMP-bd_dom"/>
</dbReference>
<dbReference type="Gene3D" id="2.60.120.10">
    <property type="entry name" value="Jelly Rolls"/>
    <property type="match status" value="1"/>
</dbReference>
<evidence type="ECO:0000313" key="7">
    <source>
        <dbReference type="Proteomes" id="UP000031971"/>
    </source>
</evidence>
<dbReference type="AlphaFoldDB" id="A0A0C2YTE7"/>
<feature type="domain" description="Cyclic nucleotide-binding" evidence="4">
    <location>
        <begin position="25"/>
        <end position="145"/>
    </location>
</feature>
<dbReference type="Gene3D" id="1.10.10.10">
    <property type="entry name" value="Winged helix-like DNA-binding domain superfamily/Winged helix DNA-binding domain"/>
    <property type="match status" value="1"/>
</dbReference>
<dbReference type="CDD" id="cd00038">
    <property type="entry name" value="CAP_ED"/>
    <property type="match status" value="1"/>
</dbReference>
<dbReference type="InterPro" id="IPR036390">
    <property type="entry name" value="WH_DNA-bd_sf"/>
</dbReference>
<feature type="domain" description="HTH crp-type" evidence="5">
    <location>
        <begin position="159"/>
        <end position="227"/>
    </location>
</feature>
<dbReference type="PANTHER" id="PTHR24567:SF74">
    <property type="entry name" value="HTH-TYPE TRANSCRIPTIONAL REGULATOR ARCR"/>
    <property type="match status" value="1"/>
</dbReference>
<dbReference type="GO" id="GO:0003677">
    <property type="term" value="F:DNA binding"/>
    <property type="evidence" value="ECO:0007669"/>
    <property type="project" value="UniProtKB-KW"/>
</dbReference>
<dbReference type="GO" id="GO:0005829">
    <property type="term" value="C:cytosol"/>
    <property type="evidence" value="ECO:0007669"/>
    <property type="project" value="TreeGrafter"/>
</dbReference>
<dbReference type="InterPro" id="IPR018490">
    <property type="entry name" value="cNMP-bd_dom_sf"/>
</dbReference>
<dbReference type="STRING" id="272627.CCC_03711"/>
<dbReference type="Pfam" id="PF00027">
    <property type="entry name" value="cNMP_binding"/>
    <property type="match status" value="1"/>
</dbReference>
<dbReference type="PROSITE" id="PS50042">
    <property type="entry name" value="CNMP_BINDING_3"/>
    <property type="match status" value="1"/>
</dbReference>